<proteinExistence type="predicted"/>
<organism evidence="1 2">
    <name type="scientific">Kibdelosporangium philippinense</name>
    <dbReference type="NCBI Taxonomy" id="211113"/>
    <lineage>
        <taxon>Bacteria</taxon>
        <taxon>Bacillati</taxon>
        <taxon>Actinomycetota</taxon>
        <taxon>Actinomycetes</taxon>
        <taxon>Pseudonocardiales</taxon>
        <taxon>Pseudonocardiaceae</taxon>
        <taxon>Kibdelosporangium</taxon>
    </lineage>
</organism>
<sequence>MRLLQEIALNGFPEVILRGSGLIIVRRLRSEWPGGRQAAVGWVEFFDDRASWA</sequence>
<dbReference type="Proteomes" id="UP001521150">
    <property type="component" value="Unassembled WGS sequence"/>
</dbReference>
<accession>A0ABS8ZKG0</accession>
<name>A0ABS8ZKG0_9PSEU</name>
<dbReference type="EMBL" id="JAJVCN010000003">
    <property type="protein sequence ID" value="MCE7008279.1"/>
    <property type="molecule type" value="Genomic_DNA"/>
</dbReference>
<dbReference type="RefSeq" id="WP_233729796.1">
    <property type="nucleotide sequence ID" value="NZ_JAJVCN010000003.1"/>
</dbReference>
<protein>
    <submittedName>
        <fullName evidence="1">Uncharacterized protein</fullName>
    </submittedName>
</protein>
<gene>
    <name evidence="1" type="ORF">LWC34_36510</name>
</gene>
<keyword evidence="2" id="KW-1185">Reference proteome</keyword>
<reference evidence="1 2" key="1">
    <citation type="submission" date="2021-12" db="EMBL/GenBank/DDBJ databases">
        <title>Genome sequence of Kibdelosporangium philippinense ATCC 49844.</title>
        <authorList>
            <person name="Fedorov E.A."/>
            <person name="Omeragic M."/>
            <person name="Shalygina K.F."/>
            <person name="Maclea K.S."/>
        </authorList>
    </citation>
    <scope>NUCLEOTIDE SEQUENCE [LARGE SCALE GENOMIC DNA]</scope>
    <source>
        <strain evidence="1 2">ATCC 49844</strain>
    </source>
</reference>
<evidence type="ECO:0000313" key="2">
    <source>
        <dbReference type="Proteomes" id="UP001521150"/>
    </source>
</evidence>
<comment type="caution">
    <text evidence="1">The sequence shown here is derived from an EMBL/GenBank/DDBJ whole genome shotgun (WGS) entry which is preliminary data.</text>
</comment>
<evidence type="ECO:0000313" key="1">
    <source>
        <dbReference type="EMBL" id="MCE7008279.1"/>
    </source>
</evidence>